<dbReference type="PROSITE" id="PS00330">
    <property type="entry name" value="HEMOLYSIN_CALCIUM"/>
    <property type="match status" value="3"/>
</dbReference>
<dbReference type="PROSITE" id="PS50234">
    <property type="entry name" value="VWFA"/>
    <property type="match status" value="1"/>
</dbReference>
<dbReference type="InterPro" id="IPR002126">
    <property type="entry name" value="Cadherin-like_dom"/>
</dbReference>
<dbReference type="GO" id="GO:0007156">
    <property type="term" value="P:homophilic cell adhesion via plasma membrane adhesion molecules"/>
    <property type="evidence" value="ECO:0007669"/>
    <property type="project" value="InterPro"/>
</dbReference>
<dbReference type="InterPro" id="IPR019960">
    <property type="entry name" value="T1SS_VCA0849"/>
</dbReference>
<dbReference type="InterPro" id="IPR003644">
    <property type="entry name" value="Calx_beta"/>
</dbReference>
<dbReference type="SMART" id="SM00327">
    <property type="entry name" value="VWA"/>
    <property type="match status" value="1"/>
</dbReference>
<dbReference type="EMBL" id="CP157354">
    <property type="protein sequence ID" value="XBL95853.1"/>
    <property type="molecule type" value="Genomic_DNA"/>
</dbReference>
<proteinExistence type="predicted"/>
<dbReference type="PROSITE" id="PS50268">
    <property type="entry name" value="CADHERIN_2"/>
    <property type="match status" value="1"/>
</dbReference>
<dbReference type="GO" id="GO:0005509">
    <property type="term" value="F:calcium ion binding"/>
    <property type="evidence" value="ECO:0007669"/>
    <property type="project" value="InterPro"/>
</dbReference>
<dbReference type="CDD" id="cd00198">
    <property type="entry name" value="vWFA"/>
    <property type="match status" value="1"/>
</dbReference>
<dbReference type="InterPro" id="IPR003343">
    <property type="entry name" value="Big_2"/>
</dbReference>
<dbReference type="SUPFAM" id="SSF53300">
    <property type="entry name" value="vWA-like"/>
    <property type="match status" value="1"/>
</dbReference>
<dbReference type="SUPFAM" id="SSF51120">
    <property type="entry name" value="beta-Roll"/>
    <property type="match status" value="1"/>
</dbReference>
<dbReference type="SUPFAM" id="SSF141072">
    <property type="entry name" value="CalX-like"/>
    <property type="match status" value="5"/>
</dbReference>
<keyword evidence="1" id="KW-0732">Signal</keyword>
<dbReference type="GO" id="GO:0007154">
    <property type="term" value="P:cell communication"/>
    <property type="evidence" value="ECO:0007669"/>
    <property type="project" value="InterPro"/>
</dbReference>
<evidence type="ECO:0000256" key="4">
    <source>
        <dbReference type="SAM" id="MobiDB-lite"/>
    </source>
</evidence>
<dbReference type="InterPro" id="IPR036465">
    <property type="entry name" value="vWFA_dom_sf"/>
</dbReference>
<dbReference type="InterPro" id="IPR047777">
    <property type="entry name" value="LapA-like_RM"/>
</dbReference>
<feature type="compositionally biased region" description="Polar residues" evidence="4">
    <location>
        <begin position="63"/>
        <end position="75"/>
    </location>
</feature>
<dbReference type="InterPro" id="IPR046779">
    <property type="entry name" value="LapA_adhesin_dom"/>
</dbReference>
<evidence type="ECO:0000256" key="3">
    <source>
        <dbReference type="ARBA" id="ARBA00022837"/>
    </source>
</evidence>
<dbReference type="Pfam" id="PF00092">
    <property type="entry name" value="VWA"/>
    <property type="match status" value="1"/>
</dbReference>
<dbReference type="InterPro" id="IPR002035">
    <property type="entry name" value="VWF_A"/>
</dbReference>
<dbReference type="Pfam" id="PF00353">
    <property type="entry name" value="HemolysinCabind"/>
    <property type="match status" value="2"/>
</dbReference>
<dbReference type="NCBIfam" id="TIGR03661">
    <property type="entry name" value="T1SS_VCA0849"/>
    <property type="match status" value="1"/>
</dbReference>
<dbReference type="Gene3D" id="3.40.50.410">
    <property type="entry name" value="von Willebrand factor, type A domain"/>
    <property type="match status" value="1"/>
</dbReference>
<keyword evidence="3" id="KW-0106">Calcium</keyword>
<dbReference type="Pfam" id="PF20579">
    <property type="entry name" value="LapA"/>
    <property type="match status" value="41"/>
</dbReference>
<dbReference type="InterPro" id="IPR018511">
    <property type="entry name" value="Hemolysin-typ_Ca-bd_CS"/>
</dbReference>
<feature type="domain" description="VWFA" evidence="5">
    <location>
        <begin position="4903"/>
        <end position="5023"/>
    </location>
</feature>
<sequence>MSSVVAVVKSIVGQVFVVSPEGVRRVLVEGDRLYVGDQIDTGLSGAVSLELADGRMLDLGRDTQWSASSPDSSTDLAEATAQAAPSVEELQQAIAAGVDPTTALESTAAGPTAAGTGGAAGGGHSFVMLDATAGRVDPTIGFPTAGINSAGQVAQDTTGGLTTDTTTNALRDSTLSLSATPTITEAGGVLVYTATLTQAPLTDLTITLSNGAVIVIPAGATTGTVNVPLAPNDTVYNDPTQIDVTVTGTSGGNGITVTPPTIPATTQVTDTVDTTTVTLTAGSSVTEGGQITYTATLTNPAQTPVTVTLSNGSTITIGAGQTTGTVNVPTPANDVYNNGSTVSTTITGATGGNFENLVPNTTPAVTTITDSVDNTGLTLTATNNIVEGGQITYTATLTNPAQTPVTVTLSNGSTITIAAGETVGTVNVPTAANDVYNNGSTVSTTITGATGGNFENLVPNTTPAVTTITDSVDNTGLTLTATNNIVEGGQITYTATLTNPAQTPVTVTLSNGSTITIAAGETVGTVNVPTAANDVYNNGSTVSTTITGATGGNFENLVPNTTPAVTTITDSVDNTGLTLTATNNIVEGGQITYTATLTNPAQTPVTVTLSNGSTITIAAGETVGTVNVPTAANDVYNNGSTVSTTITGATGGNFENLVPNPTPAVTTITDSVDNTGLTLTATNNIVEGGQITYTATLTNPAQTPVTVTLSNGSTITIAAGETVGTVNVPTAANDVYNNGSTVSTTITGATGGNFENLVPNTTPAVTTITDSVDNTGLTLTATNNIVEGGQITYTATLTNPAQTPVTVTLSNGSTITIAAGETVGTVNVPTAANDVYNNGSTVSTTITGATGGNFENLVPNTTPAVTTITDSVDNTGLTLTATNNIVEGGQITYTATLTNPAQTPVTVTLSNGSTITIAAGETVGTVNVPTAANDVYSNGSTVSTTITGATGGNFENLVPSTTPAVTTITDSVDDTGLSLSATGSVAEGGQITYTATLTNPAGTPVTVTLSNGSVITIDAGKTTGTVTVPAPADDVYKDAGQVEVSIKDATGGNFENLVPNTTPAVTEITDTVDTSTVKLTADTSVAEGGTVTYTATVGAPVTGSPVVVTLANGQNITIAVGQTTGSITYTAPNDALTGNAPLTNSITGVSGGNYENLVADKTPVSTTVTDVADTTNLSLSATASVAEGGQITYTATLTNAAGSPVTVTLSNGAVITINAGETSGNVTFPAPSDDVYKDSGSVQATITSATGGNFENLVPSTTPAVTQVTDTIDTSTVKLTADTSVAEGGTVTYTATVGAPVTGSPVVVTLANGQSITIAVGQTTGSVTAPVSNDVQIGHAPLTNSITNVSGGNFENLVADKTPVSTTVTDTVDTTSVALTATGNVNEGGQITYTATLSNPAGTPVTVNLSNGSVITIEAGKTTGTVTVPAPADDVYKDAGKVEVTIKDATGGNFENLVPSTTPAVTNVADTVNTTHLTLSAESYVLEGSSITYTATLTNAAQTPVTVNLSNGQTITIEAGKTSGSVTIAAPSDDVYKDLSKLTVTMTDASGGNFEKLDVSKTPVSTTVNDTVDTTALTLTASDTISEGGQITYTATLSNPAGTAMTVTLANGAVINIAAGATSGSVNFPAPANTPYIDGSNVRTAIASHSGGNFERVEADRSAVVTKVTDAVDTTNISLSATGSVAEGGSIVYTATLSNPAGTAMSVTLSNGAVINIAKGASTGTATVAAPGDDVYKDAGKVDASITKTSGGNFENLVIDKTPAVTDVTDTIDNSIVSLTASASAVEGGVVVYTASVTAPVTGSPVLVTLSNGQTITIPVGASSASVNFTAPNDAQAGGNTLSVKIDGASGGNYENLVADQTPAVTSVTDVADTTNLSLSATGSVAEGGSIVYTATLSNPAGTPVTVNLSNGAVITIEAGKTSGTVTVPAPADDVYKDAGKVEVTIKDATGGNFENLVPSTTPAVTDVTDTVDTSTVKLTATETAAEGGTVTYTATVGAPVTGSPVVVTLANGQNITIEVGKTSGSVSTTAPNDVLAGHAPLTNSITNVSGGNFENLVADQTPVSTTVTDTVDTTNLSLSATGAVNEGGQITYTATLSNAAGTPVTVTLSNGAIILIEAGKTTGTVTVDAPKDDVYKDAGSVEATIQSATGGNFENLVTSTAPAVTTVNDTIDTTTVSLSATANVAEGETVVYTATVGAPVTGSPVIVSLSNGQTITIAVGETTGSVNYVAPNSPLAGGSSLSVTIDGATGGNYEKLVVDGKSADTVVSDTTDTTNLNLSASDSVAEGGQITYTATLTNPAGTPVTVTLSNGATITIDAGKTTGTVTVDAPKDDVYKDAGKVEVTIEGATGGNFENLVPSAVPAVTNVTDTIDTSTVKLTADTSVAEGGTVTYTATVGAPVTGSPVVVTLANGQTITIGVGQTTGTATAVAANDALTGNAPITNSITGVTGGNFEDLVADKTPVSTSVTDVTDTTNLSLSATNSVAEGGQITYTATLTNAAGSPVTVTLSNGAVITIDAGKTTGTVNVPAPSDDVYKDAGSVQATITSATGGNFENLVPSTAPAVTTVTDTIDTSTVKLTADTSVAEGGTVTYTATVGAPVTGSPVVVTLANGQTITIGVGQTTGTATAVAANDALVGNAPITNSITGVSGGNFEDLVADKTPVSTSVTDVADTTNLSLSATGSVAEGGSIVYTATLTNAAGSPVIVTLSNGAVITIKAGETTGTATVPAPSDDVYKDAGSVQATITSATGGNFENLVPSTTPAITQVTDTIDTLTVKLTADTSVAEGGTVTYTATVGAPVTGSPVVVTLANGQTITIGVGQTTGTATAVAANDALTGNAPIINSITNVSGGNFENLVADKTPVSTSVTDVADTTNLSLSATGSVAEGGQITYTATLTNAAGSPVTVTLSNGAVITIDAGKTTGTVNVPAPADDVYKDAGSVQATITSATGGNFENLVPSTAPAVTTVTDTIDTSTVKLTADTSVAEGGTVTYTATVGAPVTGSPVVVTLANGQTITIGVGQTTGTATAVAANDALTGNAPITNSITGVSGGNFEDLVADKTPVSTTVTDVADTTNLSLSATGSVAEGGSIVYTATLTNAAGSPVTVTLSNGAVITIDAGKTTGTVNVPAPADDVYKDAGSVQATITSATGGNFENLVPSTTPAITQVTDTIDTSTVKLTADNSVAEGGTVTYTATVGAPVTGSPVVVTLANGQTITIGVGQTTGTATAVAANDALTGNAPITNSITGVSGGNFEDLVADKTPVSTSVTDVADTTNLSLSASNSVAEGGQITYTATLTNAAGSPVTVTLSNGAVITIDAGKTTGTVNVPAPADDVYKDAGSVQATITSATGGNFENLVPSTAPAVTTVTDTIDTSTVKLTADTSVAEGGTVTYTATVGAPVTGSPVVVTLANGQTITIGVGQTTGTATAVAANDALVGNAPITNSITGVSGGNFEDLVADKTPVSTSVTDVTDTTNLSLSATNSVAEGGQITYTATLTNAAGSPVTVTLSNGAVITIKAGETTGTATVPAPADDVYKDAGAVQATITSATGGNFENLVPSTAPAVTTVTDTIDTSTVKLTADTSVAEGGTVAYTATVGAPVTGSPVVITLANGQTITIGVGQTTGTATAVAANDALTGNAPITNSITNVSGGNFEDLVADKTPVSTSVTDVTDTTNLSLSASNSVAEGGQITYTATLTNAAGSPVTVTLSNGAVITIKAGETTGTATVPAPSDDVYKDAGSVQATITSATGGNFENLVPSTAPAVTTVTDTIDTSTVKLTADTSVAEGGTVTYTATVGAPVTGSPVVVTLANGQTITIGVGQTTGTATAVASNDALTGHAPITNSITGVTGGNFENLVADKTPVSTTVTDTVDTTNLSLSATGSVAEGGQITYTATLTNAAGSPVTVTLSNGAVITIKAGETTGTATVAAPSDDVYKDAGSVQATISKATGGNFENLVPSTAPAVTSVTDTIDTTTVKLSATATAAEGGNVVYTATVGAPVTGSPVVVTLANGQNITIAVGQTTGTVTAVAPNDALTGNAPLTNSITNVSGGNFENLVADKTPVSTTVTDTVDTTNLSLSATGSVAEGGQITYTATLTNAAGSPVTVTLSNGAVITIKAGETTGTVNVPAPADDVYKDAGAVQATITSATGGSFEKLVPSTTPAVTSVTDTVDTTTVSITGSSSVTEGQTASYTVSLNHPAQTEVTLKIVYSGTAADGSDFTGVYTVKIPAGASSAQFNVATLDDKITEGTENFVVKIDSATGGNFENLAVSSTNGSVSTSIIDNDAPPVLDLDANNSSGATGADYKVTFTENTPGAGVSIADTDISITDPDSTMLTGATVVLTNRQDGDALNLGNSVNGITINANSTNGTVTLTLSGNATLADYMQAIKNISFTNSSENPSTVPRVITVTVTDGGNYSNTATTTVNVVAVNDAPVAAPSNVTGTEDTPLVLGWSTFGVSDVDSPASSLGIKITQLPGEGKLQYLDGSTWKDVANNQTFSKADIDAGKLRFLPDANESGTNGYGGTSLGNNQADYAQIKFQPTDGQALGSTGTVKIDITPVADAPTVAVADNSVKSTGLIKEVWTGLSGLGTDGSGANSTTLKNVIDAAGKPNSSANVTNVQSDGSVTAGTASKTSGLIYLEAGKTYSFSGVADDSLLITIGGKSVASGTWGAGGAINGSFTPTTSGYYTLDIYHHNQSGPGSYDVNLSVNGSTPIDLSNAGVPIYTGVQDLINSGVTVSDLHGTNGEGYYDGYKLNTGAEGTTVKLSAISTALTDTDGSETLSVKISGAPVGSVLSDGAGHTFTVTASNGEANVTGWNLGSLTVTPPTYYNGQFNLTVTSTSTEQVGGSASSTATIPVTVVPAVYNAVTATSGDDNVTGTDANDIIVADIGGLTVVPGTNYNIAFMVDSSGSMSTSSLNAAKDSLTSVFNSLKQSLGGSNSGTVNIFLVDFDTQVNKSVSVNLNDPNALTLLKAVLNSMGSGGGTNYEDVFKTTANWFQSADAVANTGAKNLTYFITDGQPTYYQTGEQTNPTLYGNVKLDSVVNTSNYKQGDTFSTYIDNTHYLTINSAGSVVLQTYSSWWGWSSETLGTIHAQGDGTYELSNLAGTGNSTNSSTTSNSTSGFALLSGLSSVEAIGLNNDVSLNDLKPYDSDKTPQTNIDPKDLANSIIGHTEATMPGNDTVNGGEGNDILFGDLVSFNGIAGEGYQAMQAFVAKETGVDVSKVSTSNVHQYITEHYQAFDVSGAHDGNDTLLGGAGNDILFGSGGTDLLDGGKGNDILLGGTGNDTLIGGQGNDILIGGSGGDTFVWKSGDTGNDVIKDFKASEGDRIDLRDLLQGETGSTIDNFLKITTVDGTSSLQVSSAGKFNSGDAAAATPDVTIKLEGNNWASANLHNLIAGSDPTIKVDHNNS</sequence>
<name>A0AAU7EW39_9PSED</name>
<keyword evidence="2" id="KW-0677">Repeat</keyword>
<accession>A0AAU7EW39</accession>
<dbReference type="Gene3D" id="2.60.40.2030">
    <property type="match status" value="1"/>
</dbReference>
<gene>
    <name evidence="7" type="ORF">ABHN08_24825</name>
</gene>
<dbReference type="Gene3D" id="2.150.10.10">
    <property type="entry name" value="Serralysin-like metalloprotease, C-terminal"/>
    <property type="match status" value="1"/>
</dbReference>
<dbReference type="InterPro" id="IPR001343">
    <property type="entry name" value="Hemolysn_Ca-bd"/>
</dbReference>
<dbReference type="GO" id="GO:0016020">
    <property type="term" value="C:membrane"/>
    <property type="evidence" value="ECO:0007669"/>
    <property type="project" value="InterPro"/>
</dbReference>
<feature type="region of interest" description="Disordered" evidence="4">
    <location>
        <begin position="62"/>
        <end position="84"/>
    </location>
</feature>
<protein>
    <submittedName>
        <fullName evidence="7">LapA family giant adhesin</fullName>
    </submittedName>
</protein>
<dbReference type="SMART" id="SM00635">
    <property type="entry name" value="BID_2"/>
    <property type="match status" value="14"/>
</dbReference>
<dbReference type="InterPro" id="IPR011049">
    <property type="entry name" value="Serralysin-like_metalloprot_C"/>
</dbReference>
<evidence type="ECO:0000256" key="2">
    <source>
        <dbReference type="ARBA" id="ARBA00022737"/>
    </source>
</evidence>
<dbReference type="SMART" id="SM00237">
    <property type="entry name" value="Calx_beta"/>
    <property type="match status" value="1"/>
</dbReference>
<dbReference type="NCBIfam" id="NF033682">
    <property type="entry name" value="retention_LapA"/>
    <property type="match status" value="1"/>
</dbReference>
<dbReference type="PRINTS" id="PR00313">
    <property type="entry name" value="CABNDNGRPT"/>
</dbReference>
<dbReference type="InterPro" id="IPR038081">
    <property type="entry name" value="CalX-like_sf"/>
</dbReference>
<evidence type="ECO:0000259" key="6">
    <source>
        <dbReference type="PROSITE" id="PS50268"/>
    </source>
</evidence>
<organism evidence="7">
    <name type="scientific">Pseudomonas iranensis</name>
    <dbReference type="NCBI Taxonomy" id="2745503"/>
    <lineage>
        <taxon>Bacteria</taxon>
        <taxon>Pseudomonadati</taxon>
        <taxon>Pseudomonadota</taxon>
        <taxon>Gammaproteobacteria</taxon>
        <taxon>Pseudomonadales</taxon>
        <taxon>Pseudomonadaceae</taxon>
        <taxon>Pseudomonas</taxon>
    </lineage>
</organism>
<evidence type="ECO:0000259" key="5">
    <source>
        <dbReference type="PROSITE" id="PS50234"/>
    </source>
</evidence>
<evidence type="ECO:0000256" key="1">
    <source>
        <dbReference type="ARBA" id="ARBA00022729"/>
    </source>
</evidence>
<evidence type="ECO:0000313" key="7">
    <source>
        <dbReference type="EMBL" id="XBL95853.1"/>
    </source>
</evidence>
<feature type="domain" description="Cadherin" evidence="6">
    <location>
        <begin position="4302"/>
        <end position="4441"/>
    </location>
</feature>
<reference evidence="7" key="1">
    <citation type="submission" date="2024-05" db="EMBL/GenBank/DDBJ databases">
        <title>Draft genome sequence of Pseudomonas iranensis M7D1.</title>
        <authorList>
            <person name="Miller S.L."/>
            <person name="Nsubuga A."/>
            <person name="Lu N."/>
            <person name="King J."/>
            <person name="Shears P."/>
            <person name="Lawson P.A."/>
        </authorList>
    </citation>
    <scope>NUCLEOTIDE SEQUENCE</scope>
    <source>
        <strain evidence="7">M7D1</strain>
    </source>
</reference>